<reference evidence="2 3" key="1">
    <citation type="submission" date="2017-08" db="EMBL/GenBank/DDBJ databases">
        <title>Infants hospitalized years apart are colonized by the same room-sourced microbial strains.</title>
        <authorList>
            <person name="Brooks B."/>
            <person name="Olm M.R."/>
            <person name="Firek B.A."/>
            <person name="Baker R."/>
            <person name="Thomas B.C."/>
            <person name="Morowitz M.J."/>
            <person name="Banfield J.F."/>
        </authorList>
    </citation>
    <scope>NUCLEOTIDE SEQUENCE [LARGE SCALE GENOMIC DNA]</scope>
    <source>
        <strain evidence="2">S2_003_000_R1_3</strain>
    </source>
</reference>
<dbReference type="Gene3D" id="1.10.260.40">
    <property type="entry name" value="lambda repressor-like DNA-binding domains"/>
    <property type="match status" value="1"/>
</dbReference>
<dbReference type="GO" id="GO:0003677">
    <property type="term" value="F:DNA binding"/>
    <property type="evidence" value="ECO:0007669"/>
    <property type="project" value="InterPro"/>
</dbReference>
<name>A0A2W5SSL2_9CORY</name>
<dbReference type="AlphaFoldDB" id="A0A2W5SSL2"/>
<dbReference type="InterPro" id="IPR010982">
    <property type="entry name" value="Lambda_DNA-bd_dom_sf"/>
</dbReference>
<dbReference type="PANTHER" id="PTHR35010:SF2">
    <property type="entry name" value="BLL4672 PROTEIN"/>
    <property type="match status" value="1"/>
</dbReference>
<dbReference type="Gene3D" id="3.30.450.180">
    <property type="match status" value="1"/>
</dbReference>
<dbReference type="PANTHER" id="PTHR35010">
    <property type="entry name" value="BLL4672 PROTEIN-RELATED"/>
    <property type="match status" value="1"/>
</dbReference>
<dbReference type="CDD" id="cd00093">
    <property type="entry name" value="HTH_XRE"/>
    <property type="match status" value="1"/>
</dbReference>
<dbReference type="Pfam" id="PF17765">
    <property type="entry name" value="MLTR_LBD"/>
    <property type="match status" value="1"/>
</dbReference>
<dbReference type="Proteomes" id="UP000249432">
    <property type="component" value="Unassembled WGS sequence"/>
</dbReference>
<comment type="caution">
    <text evidence="2">The sequence shown here is derived from an EMBL/GenBank/DDBJ whole genome shotgun (WGS) entry which is preliminary data.</text>
</comment>
<proteinExistence type="predicted"/>
<dbReference type="InterPro" id="IPR001387">
    <property type="entry name" value="Cro/C1-type_HTH"/>
</dbReference>
<dbReference type="InterPro" id="IPR041413">
    <property type="entry name" value="MLTR_LBD"/>
</dbReference>
<dbReference type="SUPFAM" id="SSF47413">
    <property type="entry name" value="lambda repressor-like DNA-binding domains"/>
    <property type="match status" value="1"/>
</dbReference>
<dbReference type="RefSeq" id="WP_303734438.1">
    <property type="nucleotide sequence ID" value="NZ_CAKZHK010000010.1"/>
</dbReference>
<feature type="domain" description="HTH cro/C1-type" evidence="1">
    <location>
        <begin position="6"/>
        <end position="82"/>
    </location>
</feature>
<dbReference type="SMART" id="SM00530">
    <property type="entry name" value="HTH_XRE"/>
    <property type="match status" value="1"/>
</dbReference>
<organism evidence="2 3">
    <name type="scientific">Corynebacterium kroppenstedtii</name>
    <dbReference type="NCBI Taxonomy" id="161879"/>
    <lineage>
        <taxon>Bacteria</taxon>
        <taxon>Bacillati</taxon>
        <taxon>Actinomycetota</taxon>
        <taxon>Actinomycetes</taxon>
        <taxon>Mycobacteriales</taxon>
        <taxon>Corynebacteriaceae</taxon>
        <taxon>Corynebacterium</taxon>
    </lineage>
</organism>
<protein>
    <submittedName>
        <fullName evidence="2">Transcriptional regulator</fullName>
    </submittedName>
</protein>
<evidence type="ECO:0000259" key="1">
    <source>
        <dbReference type="SMART" id="SM00530"/>
    </source>
</evidence>
<evidence type="ECO:0000313" key="3">
    <source>
        <dbReference type="Proteomes" id="UP000249432"/>
    </source>
</evidence>
<accession>A0A2W5SSL2</accession>
<dbReference type="EMBL" id="QFRA01000005">
    <property type="protein sequence ID" value="PZR05750.1"/>
    <property type="molecule type" value="Genomic_DNA"/>
</dbReference>
<sequence length="294" mass="32822">MSANTELREFLISRRDKLQPEEVGLPRGTRRRVPGLRREEVASLAAISVDYYVQVERGLAKGVSDDVLTAIARALRLNNAERTYLFELAGERSSHRPAPSHHCAKPTPTRLLLGLEQLLDAMVDDPALVQNGSLDIVAANKLGRALYRPVFENRPRPNLARYVFLDEDSLRFFDDWDAIADDAVAMLRLEQARTPSRVIDALITELSQQSDAFDVRWSARDVADHRRGTKVVHDAEVGELWLRYEALEVAGSPGLRLLGYTPEPDHPATRDGLRLLATMAATNSANSPSELQRP</sequence>
<gene>
    <name evidence="2" type="ORF">DI525_03670</name>
</gene>
<evidence type="ECO:0000313" key="2">
    <source>
        <dbReference type="EMBL" id="PZR05750.1"/>
    </source>
</evidence>